<dbReference type="AlphaFoldDB" id="A0A2P8ETE2"/>
<evidence type="ECO:0000313" key="2">
    <source>
        <dbReference type="Proteomes" id="UP000242133"/>
    </source>
</evidence>
<gene>
    <name evidence="1" type="ORF">CLV44_116100</name>
</gene>
<reference evidence="1 2" key="1">
    <citation type="submission" date="2018-03" db="EMBL/GenBank/DDBJ databases">
        <title>Genomic Encyclopedia of Archaeal and Bacterial Type Strains, Phase II (KMG-II): from individual species to whole genera.</title>
        <authorList>
            <person name="Goeker M."/>
        </authorList>
    </citation>
    <scope>NUCLEOTIDE SEQUENCE [LARGE SCALE GENOMIC DNA]</scope>
    <source>
        <strain evidence="1 2">DSM 17586</strain>
    </source>
</reference>
<proteinExistence type="predicted"/>
<dbReference type="OrthoDB" id="6089056at2"/>
<protein>
    <submittedName>
        <fullName evidence="1">Uncharacterized protein</fullName>
    </submittedName>
</protein>
<organism evidence="1 2">
    <name type="scientific">Marinobacterium halophilum</name>
    <dbReference type="NCBI Taxonomy" id="267374"/>
    <lineage>
        <taxon>Bacteria</taxon>
        <taxon>Pseudomonadati</taxon>
        <taxon>Pseudomonadota</taxon>
        <taxon>Gammaproteobacteria</taxon>
        <taxon>Oceanospirillales</taxon>
        <taxon>Oceanospirillaceae</taxon>
        <taxon>Marinobacterium</taxon>
    </lineage>
</organism>
<comment type="caution">
    <text evidence="1">The sequence shown here is derived from an EMBL/GenBank/DDBJ whole genome shotgun (WGS) entry which is preliminary data.</text>
</comment>
<dbReference type="RefSeq" id="WP_106592360.1">
    <property type="nucleotide sequence ID" value="NZ_PYGI01000016.1"/>
</dbReference>
<accession>A0A2P8ETE2</accession>
<name>A0A2P8ETE2_9GAMM</name>
<sequence>MQHVLIITRLTPQSHQPGLVDALIGVTSEGRSVQISSGEPSQRVNVAQLQYQSMPLILLCDQVQHTPMEGIEIPPHALISIIPLPAAEVATMLREGKEGVLLEDIRAQLC</sequence>
<keyword evidence="2" id="KW-1185">Reference proteome</keyword>
<evidence type="ECO:0000313" key="1">
    <source>
        <dbReference type="EMBL" id="PSL12741.1"/>
    </source>
</evidence>
<dbReference type="Proteomes" id="UP000242133">
    <property type="component" value="Unassembled WGS sequence"/>
</dbReference>
<dbReference type="EMBL" id="PYGI01000016">
    <property type="protein sequence ID" value="PSL12741.1"/>
    <property type="molecule type" value="Genomic_DNA"/>
</dbReference>